<dbReference type="WBParaSite" id="Pan_g22225.t1">
    <property type="protein sequence ID" value="Pan_g22225.t1"/>
    <property type="gene ID" value="Pan_g22225"/>
</dbReference>
<proteinExistence type="predicted"/>
<dbReference type="Proteomes" id="UP000492821">
    <property type="component" value="Unassembled WGS sequence"/>
</dbReference>
<name>A0A7E4VLG3_PANRE</name>
<protein>
    <submittedName>
        <fullName evidence="2">F-box domain-containing protein</fullName>
    </submittedName>
</protein>
<reference evidence="2" key="2">
    <citation type="submission" date="2020-10" db="UniProtKB">
        <authorList>
            <consortium name="WormBaseParasite"/>
        </authorList>
    </citation>
    <scope>IDENTIFICATION</scope>
</reference>
<keyword evidence="1" id="KW-1185">Reference proteome</keyword>
<reference evidence="1" key="1">
    <citation type="journal article" date="2013" name="Genetics">
        <title>The draft genome and transcriptome of Panagrellus redivivus are shaped by the harsh demands of a free-living lifestyle.</title>
        <authorList>
            <person name="Srinivasan J."/>
            <person name="Dillman A.R."/>
            <person name="Macchietto M.G."/>
            <person name="Heikkinen L."/>
            <person name="Lakso M."/>
            <person name="Fracchia K.M."/>
            <person name="Antoshechkin I."/>
            <person name="Mortazavi A."/>
            <person name="Wong G."/>
            <person name="Sternberg P.W."/>
        </authorList>
    </citation>
    <scope>NUCLEOTIDE SEQUENCE [LARGE SCALE GENOMIC DNA]</scope>
    <source>
        <strain evidence="1">MT8872</strain>
    </source>
</reference>
<sequence>MDRLQNADKMPLASLPYNFKWRLFTLAPVGIVRDLAKVFPEVKKIRTFRPKAYDQVFITDNEDVYKWASKETFLTVVFKFFYQYAFGKYVFDGESNVNPVWQTVLRVDDIVSKKRHIHVEDTLILHCDSIDAYKKVIRYISGPYTRLVLHGNINATQIRKITHPGVKKVRINAAIEIPTGQHTKLANFVAKHVCSDDSRYVICNLIQSVDK</sequence>
<accession>A0A7E4VLG3</accession>
<organism evidence="1 2">
    <name type="scientific">Panagrellus redivivus</name>
    <name type="common">Microworm</name>
    <dbReference type="NCBI Taxonomy" id="6233"/>
    <lineage>
        <taxon>Eukaryota</taxon>
        <taxon>Metazoa</taxon>
        <taxon>Ecdysozoa</taxon>
        <taxon>Nematoda</taxon>
        <taxon>Chromadorea</taxon>
        <taxon>Rhabditida</taxon>
        <taxon>Tylenchina</taxon>
        <taxon>Panagrolaimomorpha</taxon>
        <taxon>Panagrolaimoidea</taxon>
        <taxon>Panagrolaimidae</taxon>
        <taxon>Panagrellus</taxon>
    </lineage>
</organism>
<evidence type="ECO:0000313" key="2">
    <source>
        <dbReference type="WBParaSite" id="Pan_g22225.t1"/>
    </source>
</evidence>
<evidence type="ECO:0000313" key="1">
    <source>
        <dbReference type="Proteomes" id="UP000492821"/>
    </source>
</evidence>
<dbReference type="AlphaFoldDB" id="A0A7E4VLG3"/>